<dbReference type="Gene3D" id="1.10.287.130">
    <property type="match status" value="1"/>
</dbReference>
<comment type="catalytic activity">
    <reaction evidence="1">
        <text>ATP + protein L-histidine = ADP + protein N-phospho-L-histidine.</text>
        <dbReference type="EC" id="2.7.13.3"/>
    </reaction>
</comment>
<gene>
    <name evidence="7" type="ordered locus">Deba_0057</name>
</gene>
<dbReference type="PROSITE" id="PS50110">
    <property type="entry name" value="RESPONSE_REGULATORY"/>
    <property type="match status" value="1"/>
</dbReference>
<keyword evidence="8" id="KW-1185">Reference proteome</keyword>
<dbReference type="InterPro" id="IPR036890">
    <property type="entry name" value="HATPase_C_sf"/>
</dbReference>
<proteinExistence type="predicted"/>
<dbReference type="Pfam" id="PF00072">
    <property type="entry name" value="Response_reg"/>
    <property type="match status" value="1"/>
</dbReference>
<dbReference type="STRING" id="644282.Deba_0057"/>
<dbReference type="Pfam" id="PF02518">
    <property type="entry name" value="HATPase_c"/>
    <property type="match status" value="1"/>
</dbReference>
<dbReference type="InterPro" id="IPR003661">
    <property type="entry name" value="HisK_dim/P_dom"/>
</dbReference>
<evidence type="ECO:0000256" key="2">
    <source>
        <dbReference type="ARBA" id="ARBA00012438"/>
    </source>
</evidence>
<dbReference type="eggNOG" id="COG4191">
    <property type="taxonomic scope" value="Bacteria"/>
</dbReference>
<sequence length="395" mass="42834">MALEKSQITVLLVDDEADFRGPLARRLAKRGIDSVEAGSGQAALELFADRQFDAVILDVKMPGLDGLQTMAAIKKRQPDLEVILLTGQASAADGVAGIKAGAFDYLTKPVEIEQLAGKIRQAVERREMRQEQELEAQFRQEMQRRMNVAERLASLGTMASGVAHEINNPLAIISEAAGWLKGRLAKDQSASDELRKAGELAISKILSSVERASRITHQLLDFARKNDWEIQEFDIVELASDVIDLTANAARDANCKVELHAKSRPIKVWSDPYQLRQVLINLLTNACQAVGTQGGGEAWLSVDSAGDDVLIAVKDTGPGIPKENLTRVFEPFFSTKPPGKGTGLGLSVSKGIVEKLGGRIEVDSRLGSGAVFRVSLPRKPQVSPVRPEHGPSLNH</sequence>
<evidence type="ECO:0000313" key="7">
    <source>
        <dbReference type="EMBL" id="ADK83436.1"/>
    </source>
</evidence>
<evidence type="ECO:0000256" key="1">
    <source>
        <dbReference type="ARBA" id="ARBA00000085"/>
    </source>
</evidence>
<name>E1QDB7_DESB2</name>
<evidence type="ECO:0000256" key="4">
    <source>
        <dbReference type="PROSITE-ProRule" id="PRU00169"/>
    </source>
</evidence>
<dbReference type="InterPro" id="IPR004358">
    <property type="entry name" value="Sig_transdc_His_kin-like_C"/>
</dbReference>
<dbReference type="CDD" id="cd00082">
    <property type="entry name" value="HisKA"/>
    <property type="match status" value="1"/>
</dbReference>
<dbReference type="GO" id="GO:0000155">
    <property type="term" value="F:phosphorelay sensor kinase activity"/>
    <property type="evidence" value="ECO:0007669"/>
    <property type="project" value="InterPro"/>
</dbReference>
<organism evidence="7 8">
    <name type="scientific">Desulfarculus baarsii (strain ATCC 33931 / DSM 2075 / LMG 7858 / VKM B-1802 / 2st14)</name>
    <dbReference type="NCBI Taxonomy" id="644282"/>
    <lineage>
        <taxon>Bacteria</taxon>
        <taxon>Pseudomonadati</taxon>
        <taxon>Thermodesulfobacteriota</taxon>
        <taxon>Desulfarculia</taxon>
        <taxon>Desulfarculales</taxon>
        <taxon>Desulfarculaceae</taxon>
        <taxon>Desulfarculus</taxon>
    </lineage>
</organism>
<dbReference type="PANTHER" id="PTHR43547:SF2">
    <property type="entry name" value="HYBRID SIGNAL TRANSDUCTION HISTIDINE KINASE C"/>
    <property type="match status" value="1"/>
</dbReference>
<dbReference type="AlphaFoldDB" id="E1QDB7"/>
<dbReference type="InterPro" id="IPR003594">
    <property type="entry name" value="HATPase_dom"/>
</dbReference>
<keyword evidence="7" id="KW-0808">Transferase</keyword>
<dbReference type="SMART" id="SM00388">
    <property type="entry name" value="HisKA"/>
    <property type="match status" value="1"/>
</dbReference>
<dbReference type="Gene3D" id="3.30.565.10">
    <property type="entry name" value="Histidine kinase-like ATPase, C-terminal domain"/>
    <property type="match status" value="1"/>
</dbReference>
<dbReference type="KEGG" id="dbr:Deba_0057"/>
<dbReference type="SUPFAM" id="SSF52172">
    <property type="entry name" value="CheY-like"/>
    <property type="match status" value="1"/>
</dbReference>
<dbReference type="InterPro" id="IPR001789">
    <property type="entry name" value="Sig_transdc_resp-reg_receiver"/>
</dbReference>
<dbReference type="InterPro" id="IPR005467">
    <property type="entry name" value="His_kinase_dom"/>
</dbReference>
<keyword evidence="7" id="KW-0418">Kinase</keyword>
<dbReference type="SMART" id="SM00448">
    <property type="entry name" value="REC"/>
    <property type="match status" value="1"/>
</dbReference>
<dbReference type="EMBL" id="CP002085">
    <property type="protein sequence ID" value="ADK83436.1"/>
    <property type="molecule type" value="Genomic_DNA"/>
</dbReference>
<dbReference type="InterPro" id="IPR036097">
    <property type="entry name" value="HisK_dim/P_sf"/>
</dbReference>
<dbReference type="Proteomes" id="UP000009047">
    <property type="component" value="Chromosome"/>
</dbReference>
<dbReference type="SUPFAM" id="SSF47384">
    <property type="entry name" value="Homodimeric domain of signal transducing histidine kinase"/>
    <property type="match status" value="1"/>
</dbReference>
<evidence type="ECO:0000259" key="5">
    <source>
        <dbReference type="PROSITE" id="PS50109"/>
    </source>
</evidence>
<keyword evidence="3 4" id="KW-0597">Phosphoprotein</keyword>
<dbReference type="InterPro" id="IPR011006">
    <property type="entry name" value="CheY-like_superfamily"/>
</dbReference>
<evidence type="ECO:0000313" key="8">
    <source>
        <dbReference type="Proteomes" id="UP000009047"/>
    </source>
</evidence>
<dbReference type="PRINTS" id="PR00344">
    <property type="entry name" value="BCTRLSENSOR"/>
</dbReference>
<dbReference type="HOGENOM" id="CLU_000445_114_72_7"/>
<dbReference type="PROSITE" id="PS50109">
    <property type="entry name" value="HIS_KIN"/>
    <property type="match status" value="1"/>
</dbReference>
<feature type="modified residue" description="4-aspartylphosphate" evidence="4">
    <location>
        <position position="58"/>
    </location>
</feature>
<dbReference type="PANTHER" id="PTHR43547">
    <property type="entry name" value="TWO-COMPONENT HISTIDINE KINASE"/>
    <property type="match status" value="1"/>
</dbReference>
<protein>
    <recommendedName>
        <fullName evidence="2">histidine kinase</fullName>
        <ecNumber evidence="2">2.7.13.3</ecNumber>
    </recommendedName>
</protein>
<reference evidence="7 8" key="1">
    <citation type="journal article" date="2010" name="Stand. Genomic Sci.">
        <title>Complete genome sequence of Desulfarculus baarsii type strain (2st14).</title>
        <authorList>
            <person name="Sun H."/>
            <person name="Spring S."/>
            <person name="Lapidus A."/>
            <person name="Davenport K."/>
            <person name="Del Rio T.G."/>
            <person name="Tice H."/>
            <person name="Nolan M."/>
            <person name="Copeland A."/>
            <person name="Cheng J.F."/>
            <person name="Lucas S."/>
            <person name="Tapia R."/>
            <person name="Goodwin L."/>
            <person name="Pitluck S."/>
            <person name="Ivanova N."/>
            <person name="Pagani I."/>
            <person name="Mavromatis K."/>
            <person name="Ovchinnikova G."/>
            <person name="Pati A."/>
            <person name="Chen A."/>
            <person name="Palaniappan K."/>
            <person name="Hauser L."/>
            <person name="Chang Y.J."/>
            <person name="Jeffries C.D."/>
            <person name="Detter J.C."/>
            <person name="Han C."/>
            <person name="Rohde M."/>
            <person name="Brambilla E."/>
            <person name="Goker M."/>
            <person name="Woyke T."/>
            <person name="Bristow J."/>
            <person name="Eisen J.A."/>
            <person name="Markowitz V."/>
            <person name="Hugenholtz P."/>
            <person name="Kyrpides N.C."/>
            <person name="Klenk H.P."/>
            <person name="Land M."/>
        </authorList>
    </citation>
    <scope>NUCLEOTIDE SEQUENCE [LARGE SCALE GENOMIC DNA]</scope>
    <source>
        <strain evidence="8">ATCC 33931 / DSM 2075 / LMG 7858 / VKM B-1802 / 2st14</strain>
    </source>
</reference>
<dbReference type="SMART" id="SM00387">
    <property type="entry name" value="HATPase_c"/>
    <property type="match status" value="1"/>
</dbReference>
<accession>E1QDB7</accession>
<dbReference type="Pfam" id="PF00512">
    <property type="entry name" value="HisKA"/>
    <property type="match status" value="1"/>
</dbReference>
<dbReference type="Gene3D" id="3.40.50.2300">
    <property type="match status" value="1"/>
</dbReference>
<dbReference type="eggNOG" id="COG0745">
    <property type="taxonomic scope" value="Bacteria"/>
</dbReference>
<dbReference type="SUPFAM" id="SSF55874">
    <property type="entry name" value="ATPase domain of HSP90 chaperone/DNA topoisomerase II/histidine kinase"/>
    <property type="match status" value="1"/>
</dbReference>
<feature type="domain" description="Histidine kinase" evidence="5">
    <location>
        <begin position="161"/>
        <end position="380"/>
    </location>
</feature>
<evidence type="ECO:0000256" key="3">
    <source>
        <dbReference type="ARBA" id="ARBA00022553"/>
    </source>
</evidence>
<feature type="domain" description="Response regulatory" evidence="6">
    <location>
        <begin position="9"/>
        <end position="123"/>
    </location>
</feature>
<evidence type="ECO:0000259" key="6">
    <source>
        <dbReference type="PROSITE" id="PS50110"/>
    </source>
</evidence>
<dbReference type="EC" id="2.7.13.3" evidence="2"/>